<feature type="domain" description="Metallo-beta-lactamase" evidence="1">
    <location>
        <begin position="6"/>
        <end position="154"/>
    </location>
</feature>
<dbReference type="InterPro" id="IPR036866">
    <property type="entry name" value="RibonucZ/Hydroxyglut_hydro"/>
</dbReference>
<comment type="caution">
    <text evidence="2">The sequence shown here is derived from an EMBL/GenBank/DDBJ whole genome shotgun (WGS) entry which is preliminary data.</text>
</comment>
<dbReference type="Proteomes" id="UP000317265">
    <property type="component" value="Unassembled WGS sequence"/>
</dbReference>
<organism evidence="2 4">
    <name type="scientific">Thermoproteota archaeon</name>
    <dbReference type="NCBI Taxonomy" id="2056631"/>
    <lineage>
        <taxon>Archaea</taxon>
        <taxon>Thermoproteota</taxon>
    </lineage>
</organism>
<gene>
    <name evidence="3" type="ORF">DSO09_06515</name>
    <name evidence="2" type="ORF">EF809_02205</name>
</gene>
<dbReference type="GO" id="GO:0004521">
    <property type="term" value="F:RNA endonuclease activity"/>
    <property type="evidence" value="ECO:0007669"/>
    <property type="project" value="TreeGrafter"/>
</dbReference>
<dbReference type="Gene3D" id="3.60.15.10">
    <property type="entry name" value="Ribonuclease Z/Hydroxyacylglutathione hydrolase-like"/>
    <property type="match status" value="1"/>
</dbReference>
<dbReference type="EMBL" id="RXIH01000018">
    <property type="protein sequence ID" value="RZN56724.1"/>
    <property type="molecule type" value="Genomic_DNA"/>
</dbReference>
<sequence>MIDVYWDNGIVVRTNNFEIMLDPIIKTNKISSVFISHAHRDHIYGLLNEYCLKYSTSQTIAIGEVLTNKKIKNVIPCSYGERVEIQNLELHFINSGHVFGSAALIIKNRDVTLLYTGDFNFSRSLIQEAISPIECDIMITEATYGRPGIVFPPREEVYLDIISWTAKMINNGFLPILLVYPLGKAQEITKLFNKFSSIPVVTHSKISKINEVVRSFGENLIFYDLNEDGKELIESKDCVVLFPYNCNINKLRTKYPNSKIGIITGWAAVYKNIKNVDISFPLSSHSDYPQLIDFISKCNPKKVLTIHGYAKELAKSLRKIGIDAKSII</sequence>
<dbReference type="EMBL" id="QNVI01000066">
    <property type="protein sequence ID" value="TDA37657.1"/>
    <property type="molecule type" value="Genomic_DNA"/>
</dbReference>
<dbReference type="InterPro" id="IPR050698">
    <property type="entry name" value="MBL"/>
</dbReference>
<accession>A0A520KG20</accession>
<evidence type="ECO:0000313" key="3">
    <source>
        <dbReference type="EMBL" id="TDA37657.1"/>
    </source>
</evidence>
<dbReference type="InterPro" id="IPR001279">
    <property type="entry name" value="Metallo-B-lactamas"/>
</dbReference>
<dbReference type="SUPFAM" id="SSF56281">
    <property type="entry name" value="Metallo-hydrolase/oxidoreductase"/>
    <property type="match status" value="1"/>
</dbReference>
<evidence type="ECO:0000313" key="4">
    <source>
        <dbReference type="Proteomes" id="UP000316080"/>
    </source>
</evidence>
<dbReference type="InterPro" id="IPR011108">
    <property type="entry name" value="RMMBL"/>
</dbReference>
<name>A0A520KG20_9CREN</name>
<evidence type="ECO:0000259" key="1">
    <source>
        <dbReference type="SMART" id="SM00849"/>
    </source>
</evidence>
<dbReference type="Pfam" id="PF12706">
    <property type="entry name" value="Lactamase_B_2"/>
    <property type="match status" value="1"/>
</dbReference>
<dbReference type="PANTHER" id="PTHR11203:SF37">
    <property type="entry name" value="INTEGRATOR COMPLEX SUBUNIT 11"/>
    <property type="match status" value="1"/>
</dbReference>
<dbReference type="SMART" id="SM00849">
    <property type="entry name" value="Lactamase_B"/>
    <property type="match status" value="1"/>
</dbReference>
<reference evidence="2 4" key="2">
    <citation type="journal article" date="2019" name="Nat. Microbiol.">
        <title>Wide diversity of methane and short-chain alkane metabolisms in uncultured archaea.</title>
        <authorList>
            <person name="Borrel G."/>
            <person name="Adam P.S."/>
            <person name="McKay L.J."/>
            <person name="Chen L.X."/>
            <person name="Sierra-Garcia I.N."/>
            <person name="Sieber C.M."/>
            <person name="Letourneur Q."/>
            <person name="Ghozlane A."/>
            <person name="Andersen G.L."/>
            <person name="Li W.J."/>
            <person name="Hallam S.J."/>
            <person name="Muyzer G."/>
            <person name="de Oliveira V.M."/>
            <person name="Inskeep W.P."/>
            <person name="Banfield J.F."/>
            <person name="Gribaldo S."/>
        </authorList>
    </citation>
    <scope>NUCLEOTIDE SEQUENCE [LARGE SCALE GENOMIC DNA]</scope>
    <source>
        <strain evidence="2">Verst-YHS</strain>
    </source>
</reference>
<reference evidence="3 5" key="1">
    <citation type="journal article" date="2019" name="Nat. Microbiol.">
        <title>Expanding anaerobic alkane metabolism in the domain of Archaea.</title>
        <authorList>
            <person name="Wang Y."/>
            <person name="Wegener G."/>
            <person name="Hou J."/>
            <person name="Wang F."/>
            <person name="Xiao X."/>
        </authorList>
    </citation>
    <scope>NUCLEOTIDE SEQUENCE [LARGE SCALE GENOMIC DNA]</scope>
    <source>
        <strain evidence="3">WYZ-LMO11</strain>
    </source>
</reference>
<dbReference type="Proteomes" id="UP000316080">
    <property type="component" value="Unassembled WGS sequence"/>
</dbReference>
<dbReference type="Pfam" id="PF07521">
    <property type="entry name" value="RMMBL"/>
    <property type="match status" value="1"/>
</dbReference>
<proteinExistence type="predicted"/>
<dbReference type="AlphaFoldDB" id="A0A520KG20"/>
<evidence type="ECO:0000313" key="5">
    <source>
        <dbReference type="Proteomes" id="UP000317265"/>
    </source>
</evidence>
<protein>
    <recommendedName>
        <fullName evidence="1">Metallo-beta-lactamase domain-containing protein</fullName>
    </recommendedName>
</protein>
<evidence type="ECO:0000313" key="2">
    <source>
        <dbReference type="EMBL" id="RZN56724.1"/>
    </source>
</evidence>
<dbReference type="PANTHER" id="PTHR11203">
    <property type="entry name" value="CLEAVAGE AND POLYADENYLATION SPECIFICITY FACTOR FAMILY MEMBER"/>
    <property type="match status" value="1"/>
</dbReference>